<proteinExistence type="predicted"/>
<reference evidence="2" key="1">
    <citation type="submission" date="2020-09" db="EMBL/GenBank/DDBJ databases">
        <title>Genome-Enabled Discovery of Anthraquinone Biosynthesis in Senna tora.</title>
        <authorList>
            <person name="Kang S.-H."/>
            <person name="Pandey R.P."/>
            <person name="Lee C.-M."/>
            <person name="Sim J.-S."/>
            <person name="Jeong J.-T."/>
            <person name="Choi B.-S."/>
            <person name="Jung M."/>
            <person name="Ginzburg D."/>
            <person name="Zhao K."/>
            <person name="Won S.Y."/>
            <person name="Oh T.-J."/>
            <person name="Yu Y."/>
            <person name="Kim N.-H."/>
            <person name="Lee O.R."/>
            <person name="Lee T.-H."/>
            <person name="Bashyal P."/>
            <person name="Kim T.-S."/>
            <person name="Lee W.-H."/>
            <person name="Kawkins C."/>
            <person name="Kim C.-K."/>
            <person name="Kim J.S."/>
            <person name="Ahn B.O."/>
            <person name="Rhee S.Y."/>
            <person name="Sohng J.K."/>
        </authorList>
    </citation>
    <scope>NUCLEOTIDE SEQUENCE</scope>
    <source>
        <tissue evidence="2">Leaf</tissue>
    </source>
</reference>
<dbReference type="AlphaFoldDB" id="A0A834XE93"/>
<accession>A0A834XE93</accession>
<dbReference type="Proteomes" id="UP000634136">
    <property type="component" value="Unassembled WGS sequence"/>
</dbReference>
<name>A0A834XE93_9FABA</name>
<dbReference type="EMBL" id="JAAIUW010000001">
    <property type="protein sequence ID" value="KAF7843714.1"/>
    <property type="molecule type" value="Genomic_DNA"/>
</dbReference>
<feature type="transmembrane region" description="Helical" evidence="1">
    <location>
        <begin position="235"/>
        <end position="252"/>
    </location>
</feature>
<keyword evidence="3" id="KW-1185">Reference proteome</keyword>
<sequence length="459" mass="49862">MDDALSSSITLADTSGAISDDVTKLHSPCAMTSSSPSLLPLPPALPMSCFAFLALQAISAVVLSSILRLQMVTRKATTSSPMTTASKVFLASVSIAAALSLPPHSKAPAPPYADCLLSRTSSSIVFMDVFKHTITVAAFKDAAAHAATKVVKLTSASTASLPSFSPFPPSPPPPLPPLPDRHPVARIFICDEDAGEMASVSSLPPDEVFIIRFVDMKAQPLNTCRTQNPYNAATTAYLTTPLVKIFFIWLFMMDTPFYFLPSPENVHRKTHIPLLPILPPKLRIQNFLNSSKASLITTYAFMAFLSYPINAKQTSSMPRKSAHFLLTPLISLIISILHSLINQQCISKISNSLPSLITPTQPNQLSIYDPSKHPFAPFSTPHNNNLFNLYYITSFIPSNHHLTFITISISHSSTTSMPPQAYHKRNLNYPSNATSCNGRANVVSSEDTLLFASNLPDPH</sequence>
<keyword evidence="1" id="KW-0812">Transmembrane</keyword>
<feature type="transmembrane region" description="Helical" evidence="1">
    <location>
        <begin position="322"/>
        <end position="341"/>
    </location>
</feature>
<evidence type="ECO:0000313" key="3">
    <source>
        <dbReference type="Proteomes" id="UP000634136"/>
    </source>
</evidence>
<organism evidence="2 3">
    <name type="scientific">Senna tora</name>
    <dbReference type="NCBI Taxonomy" id="362788"/>
    <lineage>
        <taxon>Eukaryota</taxon>
        <taxon>Viridiplantae</taxon>
        <taxon>Streptophyta</taxon>
        <taxon>Embryophyta</taxon>
        <taxon>Tracheophyta</taxon>
        <taxon>Spermatophyta</taxon>
        <taxon>Magnoliopsida</taxon>
        <taxon>eudicotyledons</taxon>
        <taxon>Gunneridae</taxon>
        <taxon>Pentapetalae</taxon>
        <taxon>rosids</taxon>
        <taxon>fabids</taxon>
        <taxon>Fabales</taxon>
        <taxon>Fabaceae</taxon>
        <taxon>Caesalpinioideae</taxon>
        <taxon>Cassia clade</taxon>
        <taxon>Senna</taxon>
    </lineage>
</organism>
<protein>
    <submittedName>
        <fullName evidence="2">Uncharacterized protein</fullName>
    </submittedName>
</protein>
<evidence type="ECO:0000313" key="2">
    <source>
        <dbReference type="EMBL" id="KAF7843714.1"/>
    </source>
</evidence>
<feature type="transmembrane region" description="Helical" evidence="1">
    <location>
        <begin position="44"/>
        <end position="67"/>
    </location>
</feature>
<keyword evidence="1" id="KW-1133">Transmembrane helix</keyword>
<evidence type="ECO:0000256" key="1">
    <source>
        <dbReference type="SAM" id="Phobius"/>
    </source>
</evidence>
<comment type="caution">
    <text evidence="2">The sequence shown here is derived from an EMBL/GenBank/DDBJ whole genome shotgun (WGS) entry which is preliminary data.</text>
</comment>
<keyword evidence="1" id="KW-0472">Membrane</keyword>
<gene>
    <name evidence="2" type="ORF">G2W53_000619</name>
</gene>
<feature type="transmembrane region" description="Helical" evidence="1">
    <location>
        <begin position="293"/>
        <end position="310"/>
    </location>
</feature>